<comment type="similarity">
    <text evidence="1">Belongs to the sulfotransferase 1 family.</text>
</comment>
<evidence type="ECO:0000256" key="2">
    <source>
        <dbReference type="ARBA" id="ARBA00022679"/>
    </source>
</evidence>
<evidence type="ECO:0000256" key="1">
    <source>
        <dbReference type="ARBA" id="ARBA00005771"/>
    </source>
</evidence>
<dbReference type="InterPro" id="IPR000863">
    <property type="entry name" value="Sulfotransferase_dom"/>
</dbReference>
<dbReference type="RefSeq" id="WP_272993211.1">
    <property type="nucleotide sequence ID" value="NZ_CAJWRG010000040.1"/>
</dbReference>
<dbReference type="GO" id="GO:0008146">
    <property type="term" value="F:sulfotransferase activity"/>
    <property type="evidence" value="ECO:0007669"/>
    <property type="project" value="InterPro"/>
</dbReference>
<dbReference type="Pfam" id="PF00685">
    <property type="entry name" value="Sulfotransfer_1"/>
    <property type="match status" value="1"/>
</dbReference>
<gene>
    <name evidence="4" type="ORF">DCG58_19395</name>
</gene>
<dbReference type="InterPro" id="IPR027417">
    <property type="entry name" value="P-loop_NTPase"/>
</dbReference>
<reference evidence="4 5" key="1">
    <citation type="journal article" date="2018" name="Nat. Biotechnol.">
        <title>A standardized bacterial taxonomy based on genome phylogeny substantially revises the tree of life.</title>
        <authorList>
            <person name="Parks D.H."/>
            <person name="Chuvochina M."/>
            <person name="Waite D.W."/>
            <person name="Rinke C."/>
            <person name="Skarshewski A."/>
            <person name="Chaumeil P.A."/>
            <person name="Hugenholtz P."/>
        </authorList>
    </citation>
    <scope>NUCLEOTIDE SEQUENCE [LARGE SCALE GENOMIC DNA]</scope>
    <source>
        <strain evidence="4">UBA8733</strain>
    </source>
</reference>
<dbReference type="Gene3D" id="3.40.50.300">
    <property type="entry name" value="P-loop containing nucleotide triphosphate hydrolases"/>
    <property type="match status" value="1"/>
</dbReference>
<evidence type="ECO:0000259" key="3">
    <source>
        <dbReference type="Pfam" id="PF00685"/>
    </source>
</evidence>
<accession>A0A3B9H3R1</accession>
<name>A0A3B9H3R1_9PROT</name>
<evidence type="ECO:0000313" key="4">
    <source>
        <dbReference type="EMBL" id="HAE29331.1"/>
    </source>
</evidence>
<dbReference type="InterPro" id="IPR021251">
    <property type="entry name" value="DUF2793"/>
</dbReference>
<feature type="domain" description="Sulfotransferase" evidence="3">
    <location>
        <begin position="87"/>
        <end position="246"/>
    </location>
</feature>
<dbReference type="SUPFAM" id="SSF52540">
    <property type="entry name" value="P-loop containing nucleoside triphosphate hydrolases"/>
    <property type="match status" value="1"/>
</dbReference>
<dbReference type="PANTHER" id="PTHR11783">
    <property type="entry name" value="SULFOTRANSFERASE SULT"/>
    <property type="match status" value="1"/>
</dbReference>
<keyword evidence="2" id="KW-0808">Transferase</keyword>
<dbReference type="Pfam" id="PF10983">
    <property type="entry name" value="DUF2793"/>
    <property type="match status" value="1"/>
</dbReference>
<dbReference type="EMBL" id="DMAN01000442">
    <property type="protein sequence ID" value="HAE29331.1"/>
    <property type="molecule type" value="Genomic_DNA"/>
</dbReference>
<organism evidence="4 5">
    <name type="scientific">Hyphomonas adhaerens</name>
    <dbReference type="NCBI Taxonomy" id="81029"/>
    <lineage>
        <taxon>Bacteria</taxon>
        <taxon>Pseudomonadati</taxon>
        <taxon>Pseudomonadota</taxon>
        <taxon>Alphaproteobacteria</taxon>
        <taxon>Hyphomonadales</taxon>
        <taxon>Hyphomonadaceae</taxon>
        <taxon>Hyphomonas</taxon>
    </lineage>
</organism>
<dbReference type="Proteomes" id="UP000259610">
    <property type="component" value="Unassembled WGS sequence"/>
</dbReference>
<evidence type="ECO:0000313" key="5">
    <source>
        <dbReference type="Proteomes" id="UP000259610"/>
    </source>
</evidence>
<protein>
    <recommendedName>
        <fullName evidence="3">Sulfotransferase domain-containing protein</fullName>
    </recommendedName>
</protein>
<dbReference type="AlphaFoldDB" id="A0A3B9H3R1"/>
<comment type="caution">
    <text evidence="4">The sequence shown here is derived from an EMBL/GenBank/DDBJ whole genome shotgun (WGS) entry which is preliminary data.</text>
</comment>
<proteinExistence type="inferred from homology"/>
<sequence>MDTSPRLAMPYLLPNQAQKHVTHNEALRRLDTMVQLSVANRDLTAPPASPGEGECWLVAAGATGDWAGHETEIAAWQDGGRVDGADLELVYLERDPRDVMASLFHQVTGRFRDFFNYQGSISDFIRDPYFGASSLARFRGMWDEILSERPFLKITYEDVHQNPEAVIRTILKYYNIDLDEAAVEYGIEAGRIDNMRVVELSESDKEPWLRPRNGSTKVRCGIVGGYLTEFNETDIKYLNSVFESKM</sequence>